<sequence>MPCKESLGGQACLERCKKTKQPHLCSALEPKPGTTKLPSHYVHSTVVCRKVAGERQSNPELQHEKTEGLPEAPWESLGERMVLWRGVGVIRRGRRRNPPCPAAGHGGGESSR</sequence>
<evidence type="ECO:0000256" key="1">
    <source>
        <dbReference type="SAM" id="MobiDB-lite"/>
    </source>
</evidence>
<feature type="region of interest" description="Disordered" evidence="1">
    <location>
        <begin position="92"/>
        <end position="112"/>
    </location>
</feature>
<gene>
    <name evidence="2" type="ORF">QYF61_016827</name>
</gene>
<feature type="non-terminal residue" evidence="2">
    <location>
        <position position="112"/>
    </location>
</feature>
<evidence type="ECO:0000313" key="3">
    <source>
        <dbReference type="Proteomes" id="UP001333110"/>
    </source>
</evidence>
<dbReference type="AlphaFoldDB" id="A0AAN7S150"/>
<dbReference type="EMBL" id="JAUNZN010000003">
    <property type="protein sequence ID" value="KAK4824582.1"/>
    <property type="molecule type" value="Genomic_DNA"/>
</dbReference>
<reference evidence="2 3" key="1">
    <citation type="journal article" date="2023" name="J. Hered.">
        <title>Chromosome-level genome of the wood stork (Mycteria americana) provides insight into avian chromosome evolution.</title>
        <authorList>
            <person name="Flamio R. Jr."/>
            <person name="Ramstad K.M."/>
        </authorList>
    </citation>
    <scope>NUCLEOTIDE SEQUENCE [LARGE SCALE GENOMIC DNA]</scope>
    <source>
        <strain evidence="2">JAX WOST 10</strain>
    </source>
</reference>
<proteinExistence type="predicted"/>
<organism evidence="2 3">
    <name type="scientific">Mycteria americana</name>
    <name type="common">Wood stork</name>
    <dbReference type="NCBI Taxonomy" id="33587"/>
    <lineage>
        <taxon>Eukaryota</taxon>
        <taxon>Metazoa</taxon>
        <taxon>Chordata</taxon>
        <taxon>Craniata</taxon>
        <taxon>Vertebrata</taxon>
        <taxon>Euteleostomi</taxon>
        <taxon>Archelosauria</taxon>
        <taxon>Archosauria</taxon>
        <taxon>Dinosauria</taxon>
        <taxon>Saurischia</taxon>
        <taxon>Theropoda</taxon>
        <taxon>Coelurosauria</taxon>
        <taxon>Aves</taxon>
        <taxon>Neognathae</taxon>
        <taxon>Neoaves</taxon>
        <taxon>Aequornithes</taxon>
        <taxon>Ciconiiformes</taxon>
        <taxon>Ciconiidae</taxon>
        <taxon>Mycteria</taxon>
    </lineage>
</organism>
<dbReference type="Proteomes" id="UP001333110">
    <property type="component" value="Unassembled WGS sequence"/>
</dbReference>
<protein>
    <submittedName>
        <fullName evidence="2">Uncharacterized protein</fullName>
    </submittedName>
</protein>
<feature type="region of interest" description="Disordered" evidence="1">
    <location>
        <begin position="54"/>
        <end position="73"/>
    </location>
</feature>
<comment type="caution">
    <text evidence="2">The sequence shown here is derived from an EMBL/GenBank/DDBJ whole genome shotgun (WGS) entry which is preliminary data.</text>
</comment>
<keyword evidence="3" id="KW-1185">Reference proteome</keyword>
<name>A0AAN7S150_MYCAM</name>
<accession>A0AAN7S150</accession>
<evidence type="ECO:0000313" key="2">
    <source>
        <dbReference type="EMBL" id="KAK4824582.1"/>
    </source>
</evidence>